<dbReference type="CDD" id="cd00209">
    <property type="entry name" value="DHFR"/>
    <property type="match status" value="1"/>
</dbReference>
<dbReference type="KEGG" id="mmed:Mame_02718"/>
<dbReference type="PROSITE" id="PS51330">
    <property type="entry name" value="DHFR_2"/>
    <property type="match status" value="1"/>
</dbReference>
<dbReference type="EC" id="1.5.1.3" evidence="3 8"/>
<comment type="function">
    <text evidence="7 8">Key enzyme in folate metabolism. Catalyzes an essential reaction for de novo glycine and purine synthesis, and for DNA precursor synthesis.</text>
</comment>
<dbReference type="GO" id="GO:0046452">
    <property type="term" value="P:dihydrofolate metabolic process"/>
    <property type="evidence" value="ECO:0007669"/>
    <property type="project" value="TreeGrafter"/>
</dbReference>
<evidence type="ECO:0000256" key="2">
    <source>
        <dbReference type="ARBA" id="ARBA00009539"/>
    </source>
</evidence>
<dbReference type="InterPro" id="IPR012259">
    <property type="entry name" value="DHFR"/>
</dbReference>
<dbReference type="FunFam" id="3.40.430.10:FF:000001">
    <property type="entry name" value="Dihydrofolate reductase"/>
    <property type="match status" value="1"/>
</dbReference>
<gene>
    <name evidence="11" type="primary">dhfrIII</name>
    <name evidence="11" type="ORF">Mame_02718</name>
</gene>
<evidence type="ECO:0000256" key="4">
    <source>
        <dbReference type="ARBA" id="ARBA00022563"/>
    </source>
</evidence>
<dbReference type="PANTHER" id="PTHR48069:SF3">
    <property type="entry name" value="DIHYDROFOLATE REDUCTASE"/>
    <property type="match status" value="1"/>
</dbReference>
<dbReference type="GO" id="GO:0005829">
    <property type="term" value="C:cytosol"/>
    <property type="evidence" value="ECO:0007669"/>
    <property type="project" value="TreeGrafter"/>
</dbReference>
<dbReference type="PRINTS" id="PR00070">
    <property type="entry name" value="DHFR"/>
</dbReference>
<comment type="similarity">
    <text evidence="2 8 9">Belongs to the dihydrofolate reductase family.</text>
</comment>
<comment type="pathway">
    <text evidence="1 8">Cofactor biosynthesis; tetrahydrofolate biosynthesis; 5,6,7,8-tetrahydrofolate from 7,8-dihydrofolate: step 1/1.</text>
</comment>
<evidence type="ECO:0000256" key="9">
    <source>
        <dbReference type="RuleBase" id="RU004474"/>
    </source>
</evidence>
<proteinExistence type="inferred from homology"/>
<dbReference type="InterPro" id="IPR001796">
    <property type="entry name" value="DHFR_dom"/>
</dbReference>
<keyword evidence="4 8" id="KW-0554">One-carbon metabolism</keyword>
<evidence type="ECO:0000256" key="8">
    <source>
        <dbReference type="PIRNR" id="PIRNR000194"/>
    </source>
</evidence>
<dbReference type="UniPathway" id="UPA00077">
    <property type="reaction ID" value="UER00158"/>
</dbReference>
<dbReference type="Pfam" id="PF00186">
    <property type="entry name" value="DHFR_1"/>
    <property type="match status" value="1"/>
</dbReference>
<evidence type="ECO:0000259" key="10">
    <source>
        <dbReference type="PROSITE" id="PS51330"/>
    </source>
</evidence>
<name>A0A1U9Z2W6_9HYPH</name>
<evidence type="ECO:0000256" key="5">
    <source>
        <dbReference type="ARBA" id="ARBA00022857"/>
    </source>
</evidence>
<dbReference type="SUPFAM" id="SSF53597">
    <property type="entry name" value="Dihydrofolate reductase-like"/>
    <property type="match status" value="1"/>
</dbReference>
<evidence type="ECO:0000256" key="1">
    <source>
        <dbReference type="ARBA" id="ARBA00004903"/>
    </source>
</evidence>
<accession>A0A1U9Z2W6</accession>
<dbReference type="GO" id="GO:0046655">
    <property type="term" value="P:folic acid metabolic process"/>
    <property type="evidence" value="ECO:0007669"/>
    <property type="project" value="TreeGrafter"/>
</dbReference>
<protein>
    <recommendedName>
        <fullName evidence="3 8">Dihydrofolate reductase</fullName>
        <ecNumber evidence="3 8">1.5.1.3</ecNumber>
    </recommendedName>
</protein>
<dbReference type="eggNOG" id="COG0262">
    <property type="taxonomic scope" value="Bacteria"/>
</dbReference>
<dbReference type="OrthoDB" id="9804315at2"/>
<evidence type="ECO:0000256" key="7">
    <source>
        <dbReference type="ARBA" id="ARBA00025067"/>
    </source>
</evidence>
<dbReference type="AlphaFoldDB" id="A0A1U9Z2W6"/>
<keyword evidence="12" id="KW-1185">Reference proteome</keyword>
<dbReference type="RefSeq" id="WP_018063033.1">
    <property type="nucleotide sequence ID" value="NZ_AQWH01000002.1"/>
</dbReference>
<reference evidence="11 12" key="1">
    <citation type="submission" date="2017-03" db="EMBL/GenBank/DDBJ databases">
        <title>Foreign affairs: Plasmid Transfer between Roseobacters and Rhizobia.</title>
        <authorList>
            <person name="Bartling P."/>
            <person name="Bunk B."/>
            <person name="Overmann J."/>
            <person name="Brinkmann H."/>
            <person name="Petersen J."/>
        </authorList>
    </citation>
    <scope>NUCLEOTIDE SEQUENCE [LARGE SCALE GENOMIC DNA]</scope>
    <source>
        <strain evidence="11 12">MACL11</strain>
    </source>
</reference>
<comment type="catalytic activity">
    <reaction evidence="8">
        <text>(6S)-5,6,7,8-tetrahydrofolate + NADP(+) = 7,8-dihydrofolate + NADPH + H(+)</text>
        <dbReference type="Rhea" id="RHEA:15009"/>
        <dbReference type="ChEBI" id="CHEBI:15378"/>
        <dbReference type="ChEBI" id="CHEBI:57451"/>
        <dbReference type="ChEBI" id="CHEBI:57453"/>
        <dbReference type="ChEBI" id="CHEBI:57783"/>
        <dbReference type="ChEBI" id="CHEBI:58349"/>
        <dbReference type="EC" id="1.5.1.3"/>
    </reaction>
</comment>
<dbReference type="GO" id="GO:0070401">
    <property type="term" value="F:NADP+ binding"/>
    <property type="evidence" value="ECO:0007669"/>
    <property type="project" value="UniProtKB-ARBA"/>
</dbReference>
<keyword evidence="6 8" id="KW-0560">Oxidoreductase</keyword>
<dbReference type="Proteomes" id="UP000191135">
    <property type="component" value="Chromosome"/>
</dbReference>
<organism evidence="11 12">
    <name type="scientific">Martelella mediterranea DSM 17316</name>
    <dbReference type="NCBI Taxonomy" id="1122214"/>
    <lineage>
        <taxon>Bacteria</taxon>
        <taxon>Pseudomonadati</taxon>
        <taxon>Pseudomonadota</taxon>
        <taxon>Alphaproteobacteria</taxon>
        <taxon>Hyphomicrobiales</taxon>
        <taxon>Aurantimonadaceae</taxon>
        <taxon>Martelella</taxon>
    </lineage>
</organism>
<dbReference type="Gene3D" id="3.40.430.10">
    <property type="entry name" value="Dihydrofolate Reductase, subunit A"/>
    <property type="match status" value="1"/>
</dbReference>
<dbReference type="STRING" id="1122214.Mame_02718"/>
<keyword evidence="5 8" id="KW-0521">NADP</keyword>
<feature type="domain" description="DHFR" evidence="10">
    <location>
        <begin position="5"/>
        <end position="169"/>
    </location>
</feature>
<evidence type="ECO:0000256" key="6">
    <source>
        <dbReference type="ARBA" id="ARBA00023002"/>
    </source>
</evidence>
<dbReference type="PROSITE" id="PS00075">
    <property type="entry name" value="DHFR_1"/>
    <property type="match status" value="1"/>
</dbReference>
<sequence length="171" mass="18825">MEKIDIVLVAAVAENGVIGRAGDMPWHLGSDFRRFRAITKGKPQIMGRKTFESIGKPLPGRTNIVVSRDPGLVIEGCLTATSLEDALALARKDAVEKGVDEICIQGGGEIYRQALALADRLRITHVETTLAGDTVFPEIDPALWEVGEEERLPAGEKDDYPTCYRVYERCR</sequence>
<dbReference type="InterPro" id="IPR024072">
    <property type="entry name" value="DHFR-like_dom_sf"/>
</dbReference>
<dbReference type="EMBL" id="CP020330">
    <property type="protein sequence ID" value="AQZ52043.1"/>
    <property type="molecule type" value="Genomic_DNA"/>
</dbReference>
<evidence type="ECO:0000256" key="3">
    <source>
        <dbReference type="ARBA" id="ARBA00012856"/>
    </source>
</evidence>
<dbReference type="PANTHER" id="PTHR48069">
    <property type="entry name" value="DIHYDROFOLATE REDUCTASE"/>
    <property type="match status" value="1"/>
</dbReference>
<dbReference type="GO" id="GO:0004146">
    <property type="term" value="F:dihydrofolate reductase activity"/>
    <property type="evidence" value="ECO:0007669"/>
    <property type="project" value="UniProtKB-EC"/>
</dbReference>
<dbReference type="GO" id="GO:0006730">
    <property type="term" value="P:one-carbon metabolic process"/>
    <property type="evidence" value="ECO:0007669"/>
    <property type="project" value="UniProtKB-KW"/>
</dbReference>
<evidence type="ECO:0000313" key="12">
    <source>
        <dbReference type="Proteomes" id="UP000191135"/>
    </source>
</evidence>
<dbReference type="PIRSF" id="PIRSF000194">
    <property type="entry name" value="DHFR"/>
    <property type="match status" value="1"/>
</dbReference>
<evidence type="ECO:0000313" key="11">
    <source>
        <dbReference type="EMBL" id="AQZ52043.1"/>
    </source>
</evidence>
<dbReference type="InterPro" id="IPR017925">
    <property type="entry name" value="DHFR_CS"/>
</dbReference>
<dbReference type="GO" id="GO:0046654">
    <property type="term" value="P:tetrahydrofolate biosynthetic process"/>
    <property type="evidence" value="ECO:0007669"/>
    <property type="project" value="UniProtKB-UniPathway"/>
</dbReference>